<reference evidence="1" key="3">
    <citation type="journal article" date="2017" name="Nature">
        <title>Genome sequence of the progenitor of the wheat D genome Aegilops tauschii.</title>
        <authorList>
            <person name="Luo M.C."/>
            <person name="Gu Y.Q."/>
            <person name="Puiu D."/>
            <person name="Wang H."/>
            <person name="Twardziok S.O."/>
            <person name="Deal K.R."/>
            <person name="Huo N."/>
            <person name="Zhu T."/>
            <person name="Wang L."/>
            <person name="Wang Y."/>
            <person name="McGuire P.E."/>
            <person name="Liu S."/>
            <person name="Long H."/>
            <person name="Ramasamy R.K."/>
            <person name="Rodriguez J.C."/>
            <person name="Van S.L."/>
            <person name="Yuan L."/>
            <person name="Wang Z."/>
            <person name="Xia Z."/>
            <person name="Xiao L."/>
            <person name="Anderson O.D."/>
            <person name="Ouyang S."/>
            <person name="Liang Y."/>
            <person name="Zimin A.V."/>
            <person name="Pertea G."/>
            <person name="Qi P."/>
            <person name="Bennetzen J.L."/>
            <person name="Dai X."/>
            <person name="Dawson M.W."/>
            <person name="Muller H.G."/>
            <person name="Kugler K."/>
            <person name="Rivarola-Duarte L."/>
            <person name="Spannagl M."/>
            <person name="Mayer K.F.X."/>
            <person name="Lu F.H."/>
            <person name="Bevan M.W."/>
            <person name="Leroy P."/>
            <person name="Li P."/>
            <person name="You F.M."/>
            <person name="Sun Q."/>
            <person name="Liu Z."/>
            <person name="Lyons E."/>
            <person name="Wicker T."/>
            <person name="Salzberg S.L."/>
            <person name="Devos K.M."/>
            <person name="Dvorak J."/>
        </authorList>
    </citation>
    <scope>NUCLEOTIDE SEQUENCE [LARGE SCALE GENOMIC DNA]</scope>
    <source>
        <strain evidence="1">cv. AL8/78</strain>
    </source>
</reference>
<dbReference type="Gramene" id="AET5Gv20587700.1">
    <property type="protein sequence ID" value="AET5Gv20587700.1"/>
    <property type="gene ID" value="AET5Gv20587700"/>
</dbReference>
<dbReference type="PANTHER" id="PTHR21243">
    <property type="entry name" value="PROTEIN SCAI"/>
    <property type="match status" value="1"/>
</dbReference>
<dbReference type="GO" id="GO:0003714">
    <property type="term" value="F:transcription corepressor activity"/>
    <property type="evidence" value="ECO:0007669"/>
    <property type="project" value="InterPro"/>
</dbReference>
<name>A0A453L0T1_AEGTS</name>
<reference evidence="2" key="1">
    <citation type="journal article" date="2014" name="Science">
        <title>Ancient hybridizations among the ancestral genomes of bread wheat.</title>
        <authorList>
            <consortium name="International Wheat Genome Sequencing Consortium,"/>
            <person name="Marcussen T."/>
            <person name="Sandve S.R."/>
            <person name="Heier L."/>
            <person name="Spannagl M."/>
            <person name="Pfeifer M."/>
            <person name="Jakobsen K.S."/>
            <person name="Wulff B.B."/>
            <person name="Steuernagel B."/>
            <person name="Mayer K.F."/>
            <person name="Olsen O.A."/>
        </authorList>
    </citation>
    <scope>NUCLEOTIDE SEQUENCE [LARGE SCALE GENOMIC DNA]</scope>
    <source>
        <strain evidence="2">cv. AL8/78</strain>
    </source>
</reference>
<reference evidence="2" key="2">
    <citation type="journal article" date="2017" name="Nat. Plants">
        <title>The Aegilops tauschii genome reveals multiple impacts of transposons.</title>
        <authorList>
            <person name="Zhao G."/>
            <person name="Zou C."/>
            <person name="Li K."/>
            <person name="Wang K."/>
            <person name="Li T."/>
            <person name="Gao L."/>
            <person name="Zhang X."/>
            <person name="Wang H."/>
            <person name="Yang Z."/>
            <person name="Liu X."/>
            <person name="Jiang W."/>
            <person name="Mao L."/>
            <person name="Kong X."/>
            <person name="Jiao Y."/>
            <person name="Jia J."/>
        </authorList>
    </citation>
    <scope>NUCLEOTIDE SEQUENCE [LARGE SCALE GENOMIC DNA]</scope>
    <source>
        <strain evidence="2">cv. AL8/78</strain>
    </source>
</reference>
<protein>
    <submittedName>
        <fullName evidence="1">Uncharacterized protein</fullName>
    </submittedName>
</protein>
<dbReference type="Pfam" id="PF12070">
    <property type="entry name" value="SCAI"/>
    <property type="match status" value="1"/>
</dbReference>
<dbReference type="InterPro" id="IPR022709">
    <property type="entry name" value="SCAI"/>
</dbReference>
<organism evidence="1 2">
    <name type="scientific">Aegilops tauschii subsp. strangulata</name>
    <name type="common">Goatgrass</name>
    <dbReference type="NCBI Taxonomy" id="200361"/>
    <lineage>
        <taxon>Eukaryota</taxon>
        <taxon>Viridiplantae</taxon>
        <taxon>Streptophyta</taxon>
        <taxon>Embryophyta</taxon>
        <taxon>Tracheophyta</taxon>
        <taxon>Spermatophyta</taxon>
        <taxon>Magnoliopsida</taxon>
        <taxon>Liliopsida</taxon>
        <taxon>Poales</taxon>
        <taxon>Poaceae</taxon>
        <taxon>BOP clade</taxon>
        <taxon>Pooideae</taxon>
        <taxon>Triticodae</taxon>
        <taxon>Triticeae</taxon>
        <taxon>Triticinae</taxon>
        <taxon>Aegilops</taxon>
    </lineage>
</organism>
<keyword evidence="2" id="KW-1185">Reference proteome</keyword>
<reference evidence="1" key="4">
    <citation type="submission" date="2019-03" db="UniProtKB">
        <authorList>
            <consortium name="EnsemblPlants"/>
        </authorList>
    </citation>
    <scope>IDENTIFICATION</scope>
</reference>
<sequence length="196" mass="21901">AMADGEPSGAYREFKALVEAADRKFARARDLPLYGGGDHHSRKAFKAYTRLWRLQQDRRRDLVAAGLRRWEIGEVASRIGQLYYARYLRTAEPRSLVGAYVFYEAIYSRGYFAAPAPANANASAAAGGGAKHQGLLIRYKELRFIARFLVVAMLMRRAEAVDHLVARLRSLVQESKSAYPVRSFSPACALDWGSPS</sequence>
<evidence type="ECO:0000313" key="2">
    <source>
        <dbReference type="Proteomes" id="UP000015105"/>
    </source>
</evidence>
<proteinExistence type="predicted"/>
<dbReference type="EnsemblPlants" id="AET5Gv20587700.1">
    <property type="protein sequence ID" value="AET5Gv20587700.1"/>
    <property type="gene ID" value="AET5Gv20587700"/>
</dbReference>
<evidence type="ECO:0000313" key="1">
    <source>
        <dbReference type="EnsemblPlants" id="AET5Gv20587700.1"/>
    </source>
</evidence>
<dbReference type="GO" id="GO:0006351">
    <property type="term" value="P:DNA-templated transcription"/>
    <property type="evidence" value="ECO:0007669"/>
    <property type="project" value="InterPro"/>
</dbReference>
<dbReference type="Proteomes" id="UP000015105">
    <property type="component" value="Chromosome 5D"/>
</dbReference>
<dbReference type="AlphaFoldDB" id="A0A453L0T1"/>
<reference evidence="1" key="5">
    <citation type="journal article" date="2021" name="G3 (Bethesda)">
        <title>Aegilops tauschii genome assembly Aet v5.0 features greater sequence contiguity and improved annotation.</title>
        <authorList>
            <person name="Wang L."/>
            <person name="Zhu T."/>
            <person name="Rodriguez J.C."/>
            <person name="Deal K.R."/>
            <person name="Dubcovsky J."/>
            <person name="McGuire P.E."/>
            <person name="Lux T."/>
            <person name="Spannagl M."/>
            <person name="Mayer K.F.X."/>
            <person name="Baldrich P."/>
            <person name="Meyers B.C."/>
            <person name="Huo N."/>
            <person name="Gu Y.Q."/>
            <person name="Zhou H."/>
            <person name="Devos K.M."/>
            <person name="Bennetzen J.L."/>
            <person name="Unver T."/>
            <person name="Budak H."/>
            <person name="Gulick P.J."/>
            <person name="Galiba G."/>
            <person name="Kalapos B."/>
            <person name="Nelson D.R."/>
            <person name="Li P."/>
            <person name="You F.M."/>
            <person name="Luo M.C."/>
            <person name="Dvorak J."/>
        </authorList>
    </citation>
    <scope>NUCLEOTIDE SEQUENCE [LARGE SCALE GENOMIC DNA]</scope>
    <source>
        <strain evidence="1">cv. AL8/78</strain>
    </source>
</reference>
<accession>A0A453L0T1</accession>